<feature type="non-terminal residue" evidence="5">
    <location>
        <position position="1"/>
    </location>
</feature>
<keyword evidence="2" id="KW-0539">Nucleus</keyword>
<keyword evidence="6" id="KW-1185">Reference proteome</keyword>
<feature type="region of interest" description="Disordered" evidence="3">
    <location>
        <begin position="1"/>
        <end position="86"/>
    </location>
</feature>
<dbReference type="PANTHER" id="PTHR22812">
    <property type="entry name" value="CHROMOBOX PROTEIN"/>
    <property type="match status" value="1"/>
</dbReference>
<gene>
    <name evidence="5" type="ORF">POCULU_LOCUS6490</name>
</gene>
<dbReference type="InterPro" id="IPR008251">
    <property type="entry name" value="Chromo_shadow_dom"/>
</dbReference>
<feature type="compositionally biased region" description="Basic and acidic residues" evidence="3">
    <location>
        <begin position="1"/>
        <end position="12"/>
    </location>
</feature>
<accession>A0A9N9BXY5</accession>
<evidence type="ECO:0000313" key="6">
    <source>
        <dbReference type="Proteomes" id="UP000789572"/>
    </source>
</evidence>
<evidence type="ECO:0000259" key="4">
    <source>
        <dbReference type="PROSITE" id="PS50013"/>
    </source>
</evidence>
<dbReference type="EMBL" id="CAJVPJ010001208">
    <property type="protein sequence ID" value="CAG8581024.1"/>
    <property type="molecule type" value="Genomic_DNA"/>
</dbReference>
<dbReference type="CDD" id="cd00024">
    <property type="entry name" value="CD_CSD"/>
    <property type="match status" value="1"/>
</dbReference>
<comment type="subcellular location">
    <subcellularLocation>
        <location evidence="1">Nucleus</location>
    </subcellularLocation>
</comment>
<dbReference type="Pfam" id="PF01393">
    <property type="entry name" value="Chromo_shadow"/>
    <property type="match status" value="1"/>
</dbReference>
<feature type="domain" description="Chromo" evidence="4">
    <location>
        <begin position="95"/>
        <end position="175"/>
    </location>
</feature>
<evidence type="ECO:0000256" key="3">
    <source>
        <dbReference type="SAM" id="MobiDB-lite"/>
    </source>
</evidence>
<dbReference type="AlphaFoldDB" id="A0A9N9BXY5"/>
<feature type="compositionally biased region" description="Polar residues" evidence="3">
    <location>
        <begin position="263"/>
        <end position="285"/>
    </location>
</feature>
<protein>
    <submittedName>
        <fullName evidence="5">6036_t:CDS:1</fullName>
    </submittedName>
</protein>
<feature type="compositionally biased region" description="Acidic residues" evidence="3">
    <location>
        <begin position="27"/>
        <end position="38"/>
    </location>
</feature>
<feature type="region of interest" description="Disordered" evidence="3">
    <location>
        <begin position="170"/>
        <end position="291"/>
    </location>
</feature>
<feature type="compositionally biased region" description="Basic residues" evidence="3">
    <location>
        <begin position="200"/>
        <end position="209"/>
    </location>
</feature>
<dbReference type="Proteomes" id="UP000789572">
    <property type="component" value="Unassembled WGS sequence"/>
</dbReference>
<dbReference type="SUPFAM" id="SSF54160">
    <property type="entry name" value="Chromo domain-like"/>
    <property type="match status" value="2"/>
</dbReference>
<evidence type="ECO:0000313" key="5">
    <source>
        <dbReference type="EMBL" id="CAG8581024.1"/>
    </source>
</evidence>
<dbReference type="InterPro" id="IPR051219">
    <property type="entry name" value="Heterochromatin_chromo-domain"/>
</dbReference>
<dbReference type="GO" id="GO:0005634">
    <property type="term" value="C:nucleus"/>
    <property type="evidence" value="ECO:0007669"/>
    <property type="project" value="UniProtKB-SubCell"/>
</dbReference>
<name>A0A9N9BXY5_9GLOM</name>
<comment type="caution">
    <text evidence="5">The sequence shown here is derived from an EMBL/GenBank/DDBJ whole genome shotgun (WGS) entry which is preliminary data.</text>
</comment>
<dbReference type="InterPro" id="IPR016197">
    <property type="entry name" value="Chromo-like_dom_sf"/>
</dbReference>
<evidence type="ECO:0000256" key="1">
    <source>
        <dbReference type="ARBA" id="ARBA00004123"/>
    </source>
</evidence>
<proteinExistence type="predicted"/>
<dbReference type="InterPro" id="IPR000953">
    <property type="entry name" value="Chromo/chromo_shadow_dom"/>
</dbReference>
<dbReference type="Gene3D" id="2.40.50.40">
    <property type="match status" value="2"/>
</dbReference>
<evidence type="ECO:0000256" key="2">
    <source>
        <dbReference type="ARBA" id="ARBA00023242"/>
    </source>
</evidence>
<dbReference type="Pfam" id="PF00385">
    <property type="entry name" value="Chromo"/>
    <property type="match status" value="1"/>
</dbReference>
<dbReference type="InterPro" id="IPR023780">
    <property type="entry name" value="Chromo_domain"/>
</dbReference>
<reference evidence="5" key="1">
    <citation type="submission" date="2021-06" db="EMBL/GenBank/DDBJ databases">
        <authorList>
            <person name="Kallberg Y."/>
            <person name="Tangrot J."/>
            <person name="Rosling A."/>
        </authorList>
    </citation>
    <scope>NUCLEOTIDE SEQUENCE</scope>
    <source>
        <strain evidence="5">IA702</strain>
    </source>
</reference>
<sequence>MTDKRFDADKMIETSSSADETAIRGEEIDEFIYSDDDQMNGGAQRNGDYGSADGAQPNEERMVADEYAEDVGGPQMRGKLDEQSGDGNEHINLVYEVEAVVGHRLKKPIAIYAGVSSKNCSKEKMWEGGGRIQYLIKWKGYPTEQNTWEYRDNVYCESLLGKYWDSKEELVKQDPTRQQPTKSPPAKSKKSAKNQSSRKSDKRKNSRNIRSKEESDEDEIFESKPKSKSTSRSSKQSSKDKNNTEYDDGTNDSRRLKKRRVDTSGSKTKSNPIDDNQMMIEQSSPEPDDEEFCPAEIAGSWEPHIKEVQTVQMAEDGQLMVYLNWINGHTTAHSAKLVNAKCPQK</sequence>
<dbReference type="SMART" id="SM00298">
    <property type="entry name" value="CHROMO"/>
    <property type="match status" value="1"/>
</dbReference>
<organism evidence="5 6">
    <name type="scientific">Paraglomus occultum</name>
    <dbReference type="NCBI Taxonomy" id="144539"/>
    <lineage>
        <taxon>Eukaryota</taxon>
        <taxon>Fungi</taxon>
        <taxon>Fungi incertae sedis</taxon>
        <taxon>Mucoromycota</taxon>
        <taxon>Glomeromycotina</taxon>
        <taxon>Glomeromycetes</taxon>
        <taxon>Paraglomerales</taxon>
        <taxon>Paraglomeraceae</taxon>
        <taxon>Paraglomus</taxon>
    </lineage>
</organism>
<dbReference type="OrthoDB" id="2447764at2759"/>
<dbReference type="PROSITE" id="PS50013">
    <property type="entry name" value="CHROMO_2"/>
    <property type="match status" value="1"/>
</dbReference>